<evidence type="ECO:0000313" key="3">
    <source>
        <dbReference type="Proteomes" id="UP000825935"/>
    </source>
</evidence>
<name>A0A8T2SU19_CERRI</name>
<dbReference type="AlphaFoldDB" id="A0A8T2SU19"/>
<evidence type="ECO:0000313" key="2">
    <source>
        <dbReference type="EMBL" id="KAH7373001.1"/>
    </source>
</evidence>
<reference evidence="2" key="1">
    <citation type="submission" date="2021-08" db="EMBL/GenBank/DDBJ databases">
        <title>WGS assembly of Ceratopteris richardii.</title>
        <authorList>
            <person name="Marchant D.B."/>
            <person name="Chen G."/>
            <person name="Jenkins J."/>
            <person name="Shu S."/>
            <person name="Leebens-Mack J."/>
            <person name="Grimwood J."/>
            <person name="Schmutz J."/>
            <person name="Soltis P."/>
            <person name="Soltis D."/>
            <person name="Chen Z.-H."/>
        </authorList>
    </citation>
    <scope>NUCLEOTIDE SEQUENCE</scope>
    <source>
        <strain evidence="2">Whitten #5841</strain>
        <tissue evidence="2">Leaf</tissue>
    </source>
</reference>
<dbReference type="Proteomes" id="UP000825935">
    <property type="component" value="Chromosome 17"/>
</dbReference>
<dbReference type="EMBL" id="CM035422">
    <property type="protein sequence ID" value="KAH7373001.1"/>
    <property type="molecule type" value="Genomic_DNA"/>
</dbReference>
<sequence>MRARTQWQTGRQTDRHICRDGCMWAGTHVRVLLQLCLPLHVCWMGYGCPPVHLHVPLHCHSHVIMIIDLFYFEADHTKSLLYR</sequence>
<keyword evidence="3" id="KW-1185">Reference proteome</keyword>
<organism evidence="2 3">
    <name type="scientific">Ceratopteris richardii</name>
    <name type="common">Triangle waterfern</name>
    <dbReference type="NCBI Taxonomy" id="49495"/>
    <lineage>
        <taxon>Eukaryota</taxon>
        <taxon>Viridiplantae</taxon>
        <taxon>Streptophyta</taxon>
        <taxon>Embryophyta</taxon>
        <taxon>Tracheophyta</taxon>
        <taxon>Polypodiopsida</taxon>
        <taxon>Polypodiidae</taxon>
        <taxon>Polypodiales</taxon>
        <taxon>Pteridineae</taxon>
        <taxon>Pteridaceae</taxon>
        <taxon>Parkerioideae</taxon>
        <taxon>Ceratopteris</taxon>
    </lineage>
</organism>
<accession>A0A8T2SU19</accession>
<evidence type="ECO:0000256" key="1">
    <source>
        <dbReference type="SAM" id="SignalP"/>
    </source>
</evidence>
<comment type="caution">
    <text evidence="2">The sequence shown here is derived from an EMBL/GenBank/DDBJ whole genome shotgun (WGS) entry which is preliminary data.</text>
</comment>
<feature type="chain" id="PRO_5035846840" evidence="1">
    <location>
        <begin position="48"/>
        <end position="83"/>
    </location>
</feature>
<keyword evidence="1" id="KW-0732">Signal</keyword>
<proteinExistence type="predicted"/>
<feature type="signal peptide" evidence="1">
    <location>
        <begin position="1"/>
        <end position="47"/>
    </location>
</feature>
<protein>
    <submittedName>
        <fullName evidence="2">Uncharacterized protein</fullName>
    </submittedName>
</protein>
<gene>
    <name evidence="2" type="ORF">KP509_17G032600</name>
</gene>